<evidence type="ECO:0000256" key="2">
    <source>
        <dbReference type="ARBA" id="ARBA00009634"/>
    </source>
</evidence>
<dbReference type="PROSITE" id="PS51450">
    <property type="entry name" value="LRR"/>
    <property type="match status" value="3"/>
</dbReference>
<dbReference type="InterPro" id="IPR035897">
    <property type="entry name" value="Toll_tir_struct_dom_sf"/>
</dbReference>
<feature type="chain" id="PRO_5039936683" evidence="15">
    <location>
        <begin position="22"/>
        <end position="943"/>
    </location>
</feature>
<evidence type="ECO:0000256" key="8">
    <source>
        <dbReference type="ARBA" id="ARBA00022859"/>
    </source>
</evidence>
<dbReference type="InterPro" id="IPR001611">
    <property type="entry name" value="Leu-rich_rpt"/>
</dbReference>
<feature type="domain" description="TIR" evidence="16">
    <location>
        <begin position="768"/>
        <end position="915"/>
    </location>
</feature>
<evidence type="ECO:0000256" key="10">
    <source>
        <dbReference type="ARBA" id="ARBA00023136"/>
    </source>
</evidence>
<dbReference type="GO" id="GO:0038023">
    <property type="term" value="F:signaling receptor activity"/>
    <property type="evidence" value="ECO:0000318"/>
    <property type="project" value="GO_Central"/>
</dbReference>
<keyword evidence="12" id="KW-0325">Glycoprotein</keyword>
<dbReference type="SUPFAM" id="SSF52058">
    <property type="entry name" value="L domain-like"/>
    <property type="match status" value="1"/>
</dbReference>
<sequence length="943" mass="107881">MSIRLLAIFCLSVWFLSGALSTRSGVNPHGCQVWSLTEVTCTHAFLHTYVPPDLPASILRLDLQGNDITQLLVQPLDALKNLQYLDLSWNRIEYIENGTFASMTNLRTLNLSRNGLGDSQWSNITSSLPSLQTLILWANRLHHINRWSFRGLQNLTFLDLGSNVINVGECAFCGLQKLQRLEIYGNDLITLPSRLFHPESELQALDLSNNLLSDDVLEKEELWSGLVKLQVLYVPGNYFSIPKFAQSFRNLTSLNTINMSGNKIQQFRFQNVVPLLNAPIHVLIFSYNPISIFEEGILFRLRYLNTLYLYDTSIPSSQLQKILPELQHTKIQKLELGPAPGNFAIDNTTFGRLPALEELSIYGSYLEENNVTISDENAFIGLERLAKLQLQRNSIQTLPDNVFEPLVALTYLDLGSNNLNIILPTLFKGLLNLQWLDLSSNSITQINNTTFIGLNFLTHLDLSDNWLTTATLNIVGQSVKSIDLKANNIGALKANQFSGLPNLVSLCLQSNRIITIEPRAFQGLGKLEELDLSFNKIATITSRMFEGLENVTNLNLDLNHVLEEIEPHGFYGLWRLKSLKIVKNLKRISSYAFSGLDSLTFLDLSYNEIAQVRRHAFDGLPKLDIFLLVKNKIAVFEEETFGHVVRQASQIQFEQNPFYCDCKLLWFVEWARNNPDIVYSNNRDLYKCTGPPEYADTILANFYINCTSPIDNEFQPNLPLACALSSSAILFYMFAVFISYYHWKIKYLMFLLRRRNEDDEEPMRGRRFVYDAFVAHNSEDIRWVVHELCHNLEDVQDQPRYKLCIHQRNFLPGAPIVNNIVKAIETSRKTICVLTRSFLRSGWCEFELQLAQTPDNLFGKGGSCRLILVFLEKIPRPLLKKYKHLEAVMDRDTYLEWPGDARGRPLFWRRLRAALGKPVNNEQAGDRGMRDDENHELVPLLRV</sequence>
<dbReference type="OMA" id="NTINMSG"/>
<dbReference type="InterPro" id="IPR003591">
    <property type="entry name" value="Leu-rich_rpt_typical-subtyp"/>
</dbReference>
<proteinExistence type="inferred from homology"/>
<organism evidence="17 18">
    <name type="scientific">Branchiostoma floridae</name>
    <name type="common">Florida lancelet</name>
    <name type="synonym">Amphioxus</name>
    <dbReference type="NCBI Taxonomy" id="7739"/>
    <lineage>
        <taxon>Eukaryota</taxon>
        <taxon>Metazoa</taxon>
        <taxon>Chordata</taxon>
        <taxon>Cephalochordata</taxon>
        <taxon>Leptocardii</taxon>
        <taxon>Amphioxiformes</taxon>
        <taxon>Branchiostomatidae</taxon>
        <taxon>Branchiostoma</taxon>
    </lineage>
</organism>
<dbReference type="RefSeq" id="XP_035685587.1">
    <property type="nucleotide sequence ID" value="XM_035829694.1"/>
</dbReference>
<evidence type="ECO:0000259" key="16">
    <source>
        <dbReference type="PROSITE" id="PS50104"/>
    </source>
</evidence>
<keyword evidence="3" id="KW-0399">Innate immunity</keyword>
<evidence type="ECO:0000256" key="4">
    <source>
        <dbReference type="ARBA" id="ARBA00022614"/>
    </source>
</evidence>
<dbReference type="AlphaFoldDB" id="A0A9J7LN04"/>
<evidence type="ECO:0000256" key="5">
    <source>
        <dbReference type="ARBA" id="ARBA00022692"/>
    </source>
</evidence>
<dbReference type="Proteomes" id="UP000001554">
    <property type="component" value="Chromosome 9"/>
</dbReference>
<keyword evidence="4" id="KW-0433">Leucine-rich repeat</keyword>
<dbReference type="InterPro" id="IPR000483">
    <property type="entry name" value="Cys-rich_flank_reg_C"/>
</dbReference>
<keyword evidence="5 14" id="KW-0812">Transmembrane</keyword>
<dbReference type="InterPro" id="IPR000157">
    <property type="entry name" value="TIR_dom"/>
</dbReference>
<evidence type="ECO:0000313" key="17">
    <source>
        <dbReference type="Proteomes" id="UP000001554"/>
    </source>
</evidence>
<dbReference type="Pfam" id="PF01582">
    <property type="entry name" value="TIR"/>
    <property type="match status" value="1"/>
</dbReference>
<keyword evidence="8" id="KW-0391">Immunity</keyword>
<dbReference type="Gene3D" id="3.40.50.10140">
    <property type="entry name" value="Toll/interleukin-1 receptor homology (TIR) domain"/>
    <property type="match status" value="1"/>
</dbReference>
<gene>
    <name evidence="18" type="primary">LOC118422177</name>
</gene>
<comment type="subcellular location">
    <subcellularLocation>
        <location evidence="1">Membrane</location>
        <topology evidence="1">Single-pass type I membrane protein</topology>
    </subcellularLocation>
</comment>
<dbReference type="SUPFAM" id="SSF52200">
    <property type="entry name" value="Toll/Interleukin receptor TIR domain"/>
    <property type="match status" value="1"/>
</dbReference>
<dbReference type="FunFam" id="3.40.50.10140:FF:000026">
    <property type="entry name" value="Toll-like receptor 2"/>
    <property type="match status" value="1"/>
</dbReference>
<name>A0A9J7LN04_BRAFL</name>
<keyword evidence="10 14" id="KW-0472">Membrane</keyword>
<accession>A0A9J7LN04</accession>
<evidence type="ECO:0000256" key="13">
    <source>
        <dbReference type="ARBA" id="ARBA00023198"/>
    </source>
</evidence>
<evidence type="ECO:0000256" key="15">
    <source>
        <dbReference type="SAM" id="SignalP"/>
    </source>
</evidence>
<dbReference type="KEGG" id="bfo:118422177"/>
<dbReference type="GeneID" id="118422177"/>
<keyword evidence="17" id="KW-1185">Reference proteome</keyword>
<reference evidence="18" key="2">
    <citation type="submission" date="2025-08" db="UniProtKB">
        <authorList>
            <consortium name="RefSeq"/>
        </authorList>
    </citation>
    <scope>IDENTIFICATION</scope>
    <source>
        <strain evidence="18">S238N-H82</strain>
        <tissue evidence="18">Testes</tissue>
    </source>
</reference>
<comment type="similarity">
    <text evidence="2">Belongs to the Toll-like receptor family.</text>
</comment>
<dbReference type="SMART" id="SM00082">
    <property type="entry name" value="LRRCT"/>
    <property type="match status" value="1"/>
</dbReference>
<keyword evidence="9 14" id="KW-1133">Transmembrane helix</keyword>
<feature type="signal peptide" evidence="15">
    <location>
        <begin position="1"/>
        <end position="21"/>
    </location>
</feature>
<feature type="transmembrane region" description="Helical" evidence="14">
    <location>
        <begin position="718"/>
        <end position="743"/>
    </location>
</feature>
<dbReference type="GO" id="GO:0006954">
    <property type="term" value="P:inflammatory response"/>
    <property type="evidence" value="ECO:0000318"/>
    <property type="project" value="GO_Central"/>
</dbReference>
<keyword evidence="11" id="KW-0675">Receptor</keyword>
<evidence type="ECO:0000256" key="1">
    <source>
        <dbReference type="ARBA" id="ARBA00004479"/>
    </source>
</evidence>
<protein>
    <submittedName>
        <fullName evidence="18">Toll-like receptor 13</fullName>
    </submittedName>
</protein>
<dbReference type="SMART" id="SM00369">
    <property type="entry name" value="LRR_TYP"/>
    <property type="match status" value="15"/>
</dbReference>
<keyword evidence="13" id="KW-0395">Inflammatory response</keyword>
<dbReference type="Gene3D" id="3.80.10.10">
    <property type="entry name" value="Ribonuclease Inhibitor"/>
    <property type="match status" value="5"/>
</dbReference>
<dbReference type="GO" id="GO:0045087">
    <property type="term" value="P:innate immune response"/>
    <property type="evidence" value="ECO:0007669"/>
    <property type="project" value="UniProtKB-KW"/>
</dbReference>
<evidence type="ECO:0000256" key="12">
    <source>
        <dbReference type="ARBA" id="ARBA00023180"/>
    </source>
</evidence>
<dbReference type="GO" id="GO:0005886">
    <property type="term" value="C:plasma membrane"/>
    <property type="evidence" value="ECO:0000318"/>
    <property type="project" value="GO_Central"/>
</dbReference>
<dbReference type="Pfam" id="PF13855">
    <property type="entry name" value="LRR_8"/>
    <property type="match status" value="5"/>
</dbReference>
<evidence type="ECO:0000256" key="3">
    <source>
        <dbReference type="ARBA" id="ARBA00022588"/>
    </source>
</evidence>
<evidence type="ECO:0000256" key="9">
    <source>
        <dbReference type="ARBA" id="ARBA00022989"/>
    </source>
</evidence>
<dbReference type="InterPro" id="IPR032675">
    <property type="entry name" value="LRR_dom_sf"/>
</dbReference>
<evidence type="ECO:0000313" key="18">
    <source>
        <dbReference type="RefSeq" id="XP_035685587.1"/>
    </source>
</evidence>
<keyword evidence="6 15" id="KW-0732">Signal</keyword>
<evidence type="ECO:0000256" key="11">
    <source>
        <dbReference type="ARBA" id="ARBA00023170"/>
    </source>
</evidence>
<evidence type="ECO:0000256" key="14">
    <source>
        <dbReference type="SAM" id="Phobius"/>
    </source>
</evidence>
<dbReference type="SMART" id="SM00255">
    <property type="entry name" value="TIR"/>
    <property type="match status" value="1"/>
</dbReference>
<reference evidence="17" key="1">
    <citation type="journal article" date="2020" name="Nat. Ecol. Evol.">
        <title>Deeply conserved synteny resolves early events in vertebrate evolution.</title>
        <authorList>
            <person name="Simakov O."/>
            <person name="Marletaz F."/>
            <person name="Yue J.X."/>
            <person name="O'Connell B."/>
            <person name="Jenkins J."/>
            <person name="Brandt A."/>
            <person name="Calef R."/>
            <person name="Tung C.H."/>
            <person name="Huang T.K."/>
            <person name="Schmutz J."/>
            <person name="Satoh N."/>
            <person name="Yu J.K."/>
            <person name="Putnam N.H."/>
            <person name="Green R.E."/>
            <person name="Rokhsar D.S."/>
        </authorList>
    </citation>
    <scope>NUCLEOTIDE SEQUENCE [LARGE SCALE GENOMIC DNA]</scope>
    <source>
        <strain evidence="17">S238N-H82</strain>
    </source>
</reference>
<dbReference type="PROSITE" id="PS50104">
    <property type="entry name" value="TIR"/>
    <property type="match status" value="1"/>
</dbReference>
<keyword evidence="7" id="KW-0677">Repeat</keyword>
<evidence type="ECO:0000256" key="6">
    <source>
        <dbReference type="ARBA" id="ARBA00022729"/>
    </source>
</evidence>
<dbReference type="PANTHER" id="PTHR24365:SF530">
    <property type="entry name" value="MSTPROX-RELATED"/>
    <property type="match status" value="1"/>
</dbReference>
<dbReference type="SMART" id="SM00365">
    <property type="entry name" value="LRR_SD22"/>
    <property type="match status" value="8"/>
</dbReference>
<dbReference type="SUPFAM" id="SSF52047">
    <property type="entry name" value="RNI-like"/>
    <property type="match status" value="1"/>
</dbReference>
<dbReference type="PANTHER" id="PTHR24365">
    <property type="entry name" value="TOLL-LIKE RECEPTOR"/>
    <property type="match status" value="1"/>
</dbReference>
<dbReference type="GO" id="GO:0007165">
    <property type="term" value="P:signal transduction"/>
    <property type="evidence" value="ECO:0000318"/>
    <property type="project" value="GO_Central"/>
</dbReference>
<dbReference type="FunFam" id="3.80.10.10:FF:001164">
    <property type="entry name" value="GH01279p"/>
    <property type="match status" value="2"/>
</dbReference>
<evidence type="ECO:0000256" key="7">
    <source>
        <dbReference type="ARBA" id="ARBA00022737"/>
    </source>
</evidence>
<dbReference type="OrthoDB" id="5966846at2759"/>